<keyword evidence="2" id="KW-0862">Zinc</keyword>
<dbReference type="GO" id="GO:0008270">
    <property type="term" value="F:zinc ion binding"/>
    <property type="evidence" value="ECO:0007669"/>
    <property type="project" value="InterPro"/>
</dbReference>
<dbReference type="SUPFAM" id="SSF53056">
    <property type="entry name" value="beta-carbonic anhydrase, cab"/>
    <property type="match status" value="1"/>
</dbReference>
<dbReference type="RefSeq" id="WP_105195279.1">
    <property type="nucleotide sequence ID" value="NZ_OLKH01000049.1"/>
</dbReference>
<evidence type="ECO:0000256" key="2">
    <source>
        <dbReference type="PIRSR" id="PIRSR601765-1"/>
    </source>
</evidence>
<dbReference type="PANTHER" id="PTHR11002">
    <property type="entry name" value="CARBONIC ANHYDRASE"/>
    <property type="match status" value="1"/>
</dbReference>
<dbReference type="AlphaFoldDB" id="A0A2N9P7B4"/>
<comment type="similarity">
    <text evidence="1">Belongs to the beta-class carbonic anhydrase family.</text>
</comment>
<feature type="binding site" evidence="2">
    <location>
        <position position="114"/>
    </location>
    <ligand>
        <name>Zn(2+)</name>
        <dbReference type="ChEBI" id="CHEBI:29105"/>
    </ligand>
</feature>
<comment type="cofactor">
    <cofactor evidence="2">
        <name>Zn(2+)</name>
        <dbReference type="ChEBI" id="CHEBI:29105"/>
    </cofactor>
    <text evidence="2">Binds 1 zinc ion per subunit.</text>
</comment>
<protein>
    <submittedName>
        <fullName evidence="3">Carbonic anhydrase 2</fullName>
        <ecNumber evidence="3">4.2.1.1</ecNumber>
    </submittedName>
</protein>
<evidence type="ECO:0000313" key="4">
    <source>
        <dbReference type="Proteomes" id="UP000238180"/>
    </source>
</evidence>
<dbReference type="Proteomes" id="UP000238180">
    <property type="component" value="Unassembled WGS sequence"/>
</dbReference>
<dbReference type="Gene3D" id="3.40.1050.10">
    <property type="entry name" value="Carbonic anhydrase"/>
    <property type="match status" value="1"/>
</dbReference>
<keyword evidence="2" id="KW-0479">Metal-binding</keyword>
<dbReference type="InterPro" id="IPR001765">
    <property type="entry name" value="Carbonic_anhydrase"/>
</dbReference>
<dbReference type="NCBIfam" id="NF011765">
    <property type="entry name" value="PRK15219.1"/>
    <property type="match status" value="1"/>
</dbReference>
<evidence type="ECO:0000256" key="1">
    <source>
        <dbReference type="ARBA" id="ARBA00006217"/>
    </source>
</evidence>
<proteinExistence type="inferred from homology"/>
<feature type="binding site" evidence="2">
    <location>
        <position position="111"/>
    </location>
    <ligand>
        <name>Zn(2+)</name>
        <dbReference type="ChEBI" id="CHEBI:29105"/>
    </ligand>
</feature>
<reference evidence="3 4" key="1">
    <citation type="submission" date="2018-02" db="EMBL/GenBank/DDBJ databases">
        <authorList>
            <person name="Cohen D.B."/>
            <person name="Kent A.D."/>
        </authorList>
    </citation>
    <scope>NUCLEOTIDE SEQUENCE [LARGE SCALE GENOMIC DNA]</scope>
    <source>
        <strain evidence="3">CIP109753</strain>
    </source>
</reference>
<organism evidence="3 4">
    <name type="scientific">Flavobacterium columnare</name>
    <dbReference type="NCBI Taxonomy" id="996"/>
    <lineage>
        <taxon>Bacteria</taxon>
        <taxon>Pseudomonadati</taxon>
        <taxon>Bacteroidota</taxon>
        <taxon>Flavobacteriia</taxon>
        <taxon>Flavobacteriales</taxon>
        <taxon>Flavobacteriaceae</taxon>
        <taxon>Flavobacterium</taxon>
    </lineage>
</organism>
<dbReference type="InterPro" id="IPR036874">
    <property type="entry name" value="Carbonic_anhydrase_sf"/>
</dbReference>
<dbReference type="GO" id="GO:0004089">
    <property type="term" value="F:carbonate dehydratase activity"/>
    <property type="evidence" value="ECO:0007669"/>
    <property type="project" value="UniProtKB-EC"/>
</dbReference>
<dbReference type="PANTHER" id="PTHR11002:SF79">
    <property type="entry name" value="CARBONIC ANHYDRASE 2"/>
    <property type="match status" value="1"/>
</dbReference>
<dbReference type="Pfam" id="PF00484">
    <property type="entry name" value="Pro_CA"/>
    <property type="match status" value="1"/>
</dbReference>
<dbReference type="EMBL" id="OLKH01000049">
    <property type="protein sequence ID" value="SPE76245.1"/>
    <property type="molecule type" value="Genomic_DNA"/>
</dbReference>
<keyword evidence="3" id="KW-0456">Lyase</keyword>
<gene>
    <name evidence="3" type="primary">mtcA2</name>
    <name evidence="3" type="ORF">FLACOL_00223</name>
</gene>
<feature type="binding site" evidence="2">
    <location>
        <position position="60"/>
    </location>
    <ligand>
        <name>Zn(2+)</name>
        <dbReference type="ChEBI" id="CHEBI:29105"/>
    </ligand>
</feature>
<name>A0A2N9P7B4_9FLAO</name>
<dbReference type="CDD" id="cd03378">
    <property type="entry name" value="beta_CA_cladeC"/>
    <property type="match status" value="1"/>
</dbReference>
<sequence length="225" mass="25188">MRTLNKELQSQISPKNALEILKEGNERFVNNLKIHRDLLEQVNDTRDGQWPFATILSCIDSRTSAELIFDQGLGDVFSVRIAGNVINTDILGSMEFACKVAGSKLIVVLGHTKCGAVKGACDHIEMGNLTELLSKLQPAVYEEQMTKDNRTSSNSHFVENVAQINVKRTVKSILQRSYILEQMVENGMIGIVGGMYNIEIGLVEFYEDCTFIKSDINFNLKELIK</sequence>
<dbReference type="SMART" id="SM00947">
    <property type="entry name" value="Pro_CA"/>
    <property type="match status" value="1"/>
</dbReference>
<feature type="binding site" evidence="2">
    <location>
        <position position="58"/>
    </location>
    <ligand>
        <name>Zn(2+)</name>
        <dbReference type="ChEBI" id="CHEBI:29105"/>
    </ligand>
</feature>
<evidence type="ECO:0000313" key="3">
    <source>
        <dbReference type="EMBL" id="SPE76245.1"/>
    </source>
</evidence>
<dbReference type="EC" id="4.2.1.1" evidence="3"/>
<accession>A0A2N9P7B4</accession>